<dbReference type="KEGG" id="vg:36843160"/>
<dbReference type="Proteomes" id="UP000249287">
    <property type="component" value="Segment"/>
</dbReference>
<name>A0A2U7UDE2_9VIRU</name>
<dbReference type="EMBL" id="MG011690">
    <property type="protein sequence ID" value="AVK76447.1"/>
    <property type="molecule type" value="Genomic_DNA"/>
</dbReference>
<gene>
    <name evidence="2" type="ORF">pneo_cds_840</name>
</gene>
<dbReference type="RefSeq" id="YP_009482450.1">
    <property type="nucleotide sequence ID" value="NC_037666.1"/>
</dbReference>
<protein>
    <submittedName>
        <fullName evidence="2">Uncharacterized protein</fullName>
    </submittedName>
</protein>
<reference evidence="2" key="1">
    <citation type="journal article" date="2018" name="Nat. Commun.">
        <title>Diversity and evolution of the emerging Pandoraviridae family.</title>
        <authorList>
            <person name="Legendre M."/>
            <person name="Fabre E."/>
            <person name="Poirot O."/>
            <person name="Jeudy S."/>
            <person name="Lartigue A."/>
            <person name="Alempic J.M."/>
            <person name="Beucher L."/>
            <person name="Philippe N."/>
            <person name="Bertaux L."/>
            <person name="Christo-Foroux E."/>
            <person name="Labadie K."/>
            <person name="Coute Y."/>
            <person name="Abergel C."/>
            <person name="Claverie J.M."/>
        </authorList>
    </citation>
    <scope>NUCLEOTIDE SEQUENCE [LARGE SCALE GENOMIC DNA]</scope>
    <source>
        <strain evidence="2">Neocaledonia</strain>
    </source>
</reference>
<evidence type="ECO:0000256" key="1">
    <source>
        <dbReference type="SAM" id="MobiDB-lite"/>
    </source>
</evidence>
<organism evidence="2">
    <name type="scientific">Pandoravirus neocaledonia</name>
    <dbReference type="NCBI Taxonomy" id="2107708"/>
    <lineage>
        <taxon>Viruses</taxon>
        <taxon>Pandoravirus</taxon>
    </lineage>
</organism>
<feature type="region of interest" description="Disordered" evidence="1">
    <location>
        <begin position="12"/>
        <end position="41"/>
    </location>
</feature>
<dbReference type="GeneID" id="36843160"/>
<proteinExistence type="predicted"/>
<accession>A0A2U7UDE2</accession>
<evidence type="ECO:0000313" key="2">
    <source>
        <dbReference type="EMBL" id="AVK76447.1"/>
    </source>
</evidence>
<sequence>MLATMIRCSETTGLGKRPLTPDERANAPAKRRRQTDDDTRDLDAGIDPRVFAVFLARAAVGGMTKTLALMVADASEEHIEAALCHIIDKHRAVQRICDAVGTITDAHRILCLAATQDARRSIAAIVERACSTRDIVSALSTLVAAKDVDAVMAIVDACAAARCEPQQPAQRFHRDALCEAARQADPDVIAGLVSRCGKTSAREALIHLAGEPRAFEALWSRAGLCGRDLVSTVGTAGAAATLLRDAIASGCCDRCAIMSRSTAPRPLVCAAGATAP</sequence>